<keyword evidence="1" id="KW-1133">Transmembrane helix</keyword>
<keyword evidence="1" id="KW-0812">Transmembrane</keyword>
<feature type="transmembrane region" description="Helical" evidence="1">
    <location>
        <begin position="63"/>
        <end position="83"/>
    </location>
</feature>
<dbReference type="AlphaFoldDB" id="A0A0F9Q9W3"/>
<gene>
    <name evidence="2" type="ORF">LCGC14_0799920</name>
</gene>
<sequence>MRFAIIAAVLFGLGGIIVSAVALTKDEIKQGMYGHVAFYLYIFSIASILFGSIAGLTGFKWTVLVYVSLGWIVVGRVLTFFRYFKVTTYFQLVAGIITMVWILVNTFS</sequence>
<accession>A0A0F9Q9W3</accession>
<reference evidence="2" key="1">
    <citation type="journal article" date="2015" name="Nature">
        <title>Complex archaea that bridge the gap between prokaryotes and eukaryotes.</title>
        <authorList>
            <person name="Spang A."/>
            <person name="Saw J.H."/>
            <person name="Jorgensen S.L."/>
            <person name="Zaremba-Niedzwiedzka K."/>
            <person name="Martijn J."/>
            <person name="Lind A.E."/>
            <person name="van Eijk R."/>
            <person name="Schleper C."/>
            <person name="Guy L."/>
            <person name="Ettema T.J."/>
        </authorList>
    </citation>
    <scope>NUCLEOTIDE SEQUENCE</scope>
</reference>
<dbReference type="EMBL" id="LAZR01002148">
    <property type="protein sequence ID" value="KKN33827.1"/>
    <property type="molecule type" value="Genomic_DNA"/>
</dbReference>
<comment type="caution">
    <text evidence="2">The sequence shown here is derived from an EMBL/GenBank/DDBJ whole genome shotgun (WGS) entry which is preliminary data.</text>
</comment>
<feature type="transmembrane region" description="Helical" evidence="1">
    <location>
        <begin position="89"/>
        <end position="107"/>
    </location>
</feature>
<evidence type="ECO:0000256" key="1">
    <source>
        <dbReference type="SAM" id="Phobius"/>
    </source>
</evidence>
<evidence type="ECO:0000313" key="2">
    <source>
        <dbReference type="EMBL" id="KKN33827.1"/>
    </source>
</evidence>
<keyword evidence="1" id="KW-0472">Membrane</keyword>
<name>A0A0F9Q9W3_9ZZZZ</name>
<protein>
    <submittedName>
        <fullName evidence="2">Uncharacterized protein</fullName>
    </submittedName>
</protein>
<proteinExistence type="predicted"/>
<organism evidence="2">
    <name type="scientific">marine sediment metagenome</name>
    <dbReference type="NCBI Taxonomy" id="412755"/>
    <lineage>
        <taxon>unclassified sequences</taxon>
        <taxon>metagenomes</taxon>
        <taxon>ecological metagenomes</taxon>
    </lineage>
</organism>
<feature type="transmembrane region" description="Helical" evidence="1">
    <location>
        <begin position="38"/>
        <end position="56"/>
    </location>
</feature>